<dbReference type="GO" id="GO:0016887">
    <property type="term" value="F:ATP hydrolysis activity"/>
    <property type="evidence" value="ECO:0007669"/>
    <property type="project" value="InterPro"/>
</dbReference>
<dbReference type="PROSITE" id="PS50893">
    <property type="entry name" value="ABC_TRANSPORTER_2"/>
    <property type="match status" value="1"/>
</dbReference>
<name>A0A3M2I0V8_9GAMM</name>
<dbReference type="Pfam" id="PF00005">
    <property type="entry name" value="ABC_tran"/>
    <property type="match status" value="2"/>
</dbReference>
<evidence type="ECO:0000256" key="1">
    <source>
        <dbReference type="ARBA" id="ARBA00022737"/>
    </source>
</evidence>
<dbReference type="InterPro" id="IPR003439">
    <property type="entry name" value="ABC_transporter-like_ATP-bd"/>
</dbReference>
<evidence type="ECO:0000256" key="2">
    <source>
        <dbReference type="ARBA" id="ARBA00022741"/>
    </source>
</evidence>
<dbReference type="EMBL" id="RFLY01000006">
    <property type="protein sequence ID" value="RMH93279.1"/>
    <property type="molecule type" value="Genomic_DNA"/>
</dbReference>
<evidence type="ECO:0000313" key="6">
    <source>
        <dbReference type="Proteomes" id="UP000275012"/>
    </source>
</evidence>
<dbReference type="OrthoDB" id="9808609at2"/>
<dbReference type="InterPro" id="IPR050611">
    <property type="entry name" value="ABCF"/>
</dbReference>
<evidence type="ECO:0000256" key="3">
    <source>
        <dbReference type="ARBA" id="ARBA00022840"/>
    </source>
</evidence>
<dbReference type="InterPro" id="IPR027417">
    <property type="entry name" value="P-loop_NTPase"/>
</dbReference>
<reference evidence="5 6" key="1">
    <citation type="submission" date="2018-10" db="EMBL/GenBank/DDBJ databases">
        <title>Proposal of Lysobacter pythonis sp. nov. isolated from royal pythons (Python regius).</title>
        <authorList>
            <person name="Hans-Juergen B."/>
            <person name="Huptas C."/>
            <person name="Sandra B."/>
            <person name="Igor L."/>
            <person name="Joachim S."/>
            <person name="Siegfried S."/>
            <person name="Mareike W."/>
            <person name="Peter K."/>
        </authorList>
    </citation>
    <scope>NUCLEOTIDE SEQUENCE [LARGE SCALE GENOMIC DNA]</scope>
    <source>
        <strain evidence="5 6">4284/11</strain>
    </source>
</reference>
<keyword evidence="1" id="KW-0677">Repeat</keyword>
<feature type="domain" description="ABC transporter" evidence="4">
    <location>
        <begin position="12"/>
        <end position="242"/>
    </location>
</feature>
<evidence type="ECO:0000259" key="4">
    <source>
        <dbReference type="PROSITE" id="PS50893"/>
    </source>
</evidence>
<dbReference type="AlphaFoldDB" id="A0A3M2I0V8"/>
<dbReference type="RefSeq" id="WP_122101083.1">
    <property type="nucleotide sequence ID" value="NZ_RFLY01000006.1"/>
</dbReference>
<organism evidence="5 6">
    <name type="scientific">Solilutibacter pythonis</name>
    <dbReference type="NCBI Taxonomy" id="2483112"/>
    <lineage>
        <taxon>Bacteria</taxon>
        <taxon>Pseudomonadati</taxon>
        <taxon>Pseudomonadota</taxon>
        <taxon>Gammaproteobacteria</taxon>
        <taxon>Lysobacterales</taxon>
        <taxon>Lysobacteraceae</taxon>
        <taxon>Solilutibacter</taxon>
    </lineage>
</organism>
<dbReference type="InterPro" id="IPR003593">
    <property type="entry name" value="AAA+_ATPase"/>
</dbReference>
<keyword evidence="2" id="KW-0547">Nucleotide-binding</keyword>
<dbReference type="GO" id="GO:0005524">
    <property type="term" value="F:ATP binding"/>
    <property type="evidence" value="ECO:0007669"/>
    <property type="project" value="UniProtKB-KW"/>
</dbReference>
<protein>
    <submittedName>
        <fullName evidence="5">ABC transporter ATP-binding protein</fullName>
    </submittedName>
</protein>
<dbReference type="Proteomes" id="UP000275012">
    <property type="component" value="Unassembled WGS sequence"/>
</dbReference>
<comment type="caution">
    <text evidence="5">The sequence shown here is derived from an EMBL/GenBank/DDBJ whole genome shotgun (WGS) entry which is preliminary data.</text>
</comment>
<gene>
    <name evidence="5" type="ORF">EBB59_05135</name>
</gene>
<dbReference type="PANTHER" id="PTHR19211:SF6">
    <property type="entry name" value="BLL7188 PROTEIN"/>
    <property type="match status" value="1"/>
</dbReference>
<proteinExistence type="predicted"/>
<sequence length="542" mass="59949">MSTRSPTGAARLSVSALSFLLPDGRVLLDGLSFVLYGGTCALVGANGAGKSTLLRVLAGIDAPASGRVESMSRPLLLSTGSERRGAVIDLLGLREWRDALRRLEAGQGRAEDLALIDERWTRLDDARDLAEKMQLPRYDPETPLERLSGGEIQQYRLLGVALADPPVALLDEPSQYLDAGASARWRDHFMRRNGATLVVSHDPVWLAQVPRLLELEKGGVRDYPGGLSFYQRVKAETRRTLLHDHRQARHERARAEAESTKRLDALRKRESKGRRDARAANLSKLALDRRKDNAERFQGRERESRRICVEVSRRRVGETWRALGENHTPRFVAAGVALPAGRRVLDFHDFHPLSEQPEAGISASLAGPLRIVLTGDNGSGKSTLLRAIADPSHLPAHGRVNAEVPVFWLDQALSRLPDDVPALDWLDPHGGAESRARWHDRLAQLGFPADRLRQPLASLSSGERMRIALAQAAYRDPPAPFLLLDEPDQHLDFATRDALAALLSAWPGAFVIVSHDREWRDALGPTHRISLTRHSASLHSFA</sequence>
<accession>A0A3M2I0V8</accession>
<keyword evidence="6" id="KW-1185">Reference proteome</keyword>
<evidence type="ECO:0000313" key="5">
    <source>
        <dbReference type="EMBL" id="RMH93279.1"/>
    </source>
</evidence>
<dbReference type="PANTHER" id="PTHR19211">
    <property type="entry name" value="ATP-BINDING TRANSPORT PROTEIN-RELATED"/>
    <property type="match status" value="1"/>
</dbReference>
<dbReference type="Gene3D" id="3.40.50.300">
    <property type="entry name" value="P-loop containing nucleotide triphosphate hydrolases"/>
    <property type="match status" value="2"/>
</dbReference>
<keyword evidence="3 5" id="KW-0067">ATP-binding</keyword>
<dbReference type="SUPFAM" id="SSF52540">
    <property type="entry name" value="P-loop containing nucleoside triphosphate hydrolases"/>
    <property type="match status" value="2"/>
</dbReference>
<dbReference type="SMART" id="SM00382">
    <property type="entry name" value="AAA"/>
    <property type="match status" value="2"/>
</dbReference>